<evidence type="ECO:0000313" key="2">
    <source>
        <dbReference type="EMBL" id="MBI1683325.1"/>
    </source>
</evidence>
<feature type="transmembrane region" description="Helical" evidence="1">
    <location>
        <begin position="91"/>
        <end position="110"/>
    </location>
</feature>
<comment type="caution">
    <text evidence="2">The sequence shown here is derived from an EMBL/GenBank/DDBJ whole genome shotgun (WGS) entry which is preliminary data.</text>
</comment>
<evidence type="ECO:0008006" key="4">
    <source>
        <dbReference type="Google" id="ProtNLM"/>
    </source>
</evidence>
<sequence length="116" mass="12105">MPANALNPALKEADKAQAAAGVAAEHAERSFAEAATAAKASFADAAKRLEKNLLEGFDTLRAQSRTYTDTAGAQLEDAQKYVSERVRERPITATLAGLGVGVLLGLLLAGGRSHNK</sequence>
<evidence type="ECO:0000313" key="3">
    <source>
        <dbReference type="Proteomes" id="UP000639859"/>
    </source>
</evidence>
<keyword evidence="1" id="KW-0472">Membrane</keyword>
<gene>
    <name evidence="2" type="ORF">I4Q42_06575</name>
</gene>
<proteinExistence type="predicted"/>
<dbReference type="EMBL" id="JADWOX010000003">
    <property type="protein sequence ID" value="MBI1683325.1"/>
    <property type="molecule type" value="Genomic_DNA"/>
</dbReference>
<keyword evidence="1" id="KW-1133">Transmembrane helix</keyword>
<accession>A0ABS0SWL4</accession>
<name>A0ABS0SWL4_9CAUL</name>
<organism evidence="2 3">
    <name type="scientific">Caulobacter hibisci</name>
    <dbReference type="NCBI Taxonomy" id="2035993"/>
    <lineage>
        <taxon>Bacteria</taxon>
        <taxon>Pseudomonadati</taxon>
        <taxon>Pseudomonadota</taxon>
        <taxon>Alphaproteobacteria</taxon>
        <taxon>Caulobacterales</taxon>
        <taxon>Caulobacteraceae</taxon>
        <taxon>Caulobacter</taxon>
    </lineage>
</organism>
<evidence type="ECO:0000256" key="1">
    <source>
        <dbReference type="SAM" id="Phobius"/>
    </source>
</evidence>
<dbReference type="RefSeq" id="WP_198575266.1">
    <property type="nucleotide sequence ID" value="NZ_JADWOX010000003.1"/>
</dbReference>
<dbReference type="Proteomes" id="UP000639859">
    <property type="component" value="Unassembled WGS sequence"/>
</dbReference>
<reference evidence="2 3" key="1">
    <citation type="submission" date="2020-11" db="EMBL/GenBank/DDBJ databases">
        <title>genome sequence of strain KACC 18849.</title>
        <authorList>
            <person name="Gao J."/>
            <person name="Zhang X."/>
        </authorList>
    </citation>
    <scope>NUCLEOTIDE SEQUENCE [LARGE SCALE GENOMIC DNA]</scope>
    <source>
        <strain evidence="2 3">KACC 18849</strain>
    </source>
</reference>
<protein>
    <recommendedName>
        <fullName evidence="4">DUF883 domain-containing protein</fullName>
    </recommendedName>
</protein>
<keyword evidence="3" id="KW-1185">Reference proteome</keyword>
<keyword evidence="1" id="KW-0812">Transmembrane</keyword>